<dbReference type="AlphaFoldDB" id="A0AAE9X8H8"/>
<evidence type="ECO:0000313" key="2">
    <source>
        <dbReference type="Proteomes" id="UP001179501"/>
    </source>
</evidence>
<gene>
    <name evidence="1" type="ORF">NY151_05715</name>
</gene>
<accession>A0AAE9X8H8</accession>
<proteinExistence type="predicted"/>
<protein>
    <submittedName>
        <fullName evidence="1">Uncharacterized protein</fullName>
    </submittedName>
</protein>
<dbReference type="EMBL" id="CP116614">
    <property type="protein sequence ID" value="WCG02185.1"/>
    <property type="molecule type" value="Genomic_DNA"/>
</dbReference>
<dbReference type="Proteomes" id="UP001179501">
    <property type="component" value="Chromosome"/>
</dbReference>
<evidence type="ECO:0000313" key="1">
    <source>
        <dbReference type="EMBL" id="WCG02185.1"/>
    </source>
</evidence>
<sequence length="77" mass="8642">MKRRNCTYTGFCEIEVDGKKKVLYSFSLQDDTRCLHANPNGEGLGIIVDDASAEDLRYIRLMINQLIDECLSKGGAQ</sequence>
<name>A0AAE9X8H8_PORGN</name>
<reference evidence="1" key="1">
    <citation type="submission" date="2023-01" db="EMBL/GenBank/DDBJ databases">
        <title>Phages are important unrecognized players in the ecology of the oral pathogen Porphyromonas gingivalis.</title>
        <authorList>
            <person name="Matrishin C.B."/>
            <person name="Kauffman K.M."/>
        </authorList>
    </citation>
    <scope>NUCLEOTIDE SEQUENCE</scope>
    <source>
        <strain evidence="1">ATCC 49417</strain>
    </source>
</reference>
<organism evidence="1 2">
    <name type="scientific">Porphyromonas gingivalis</name>
    <name type="common">Bacteroides gingivalis</name>
    <dbReference type="NCBI Taxonomy" id="837"/>
    <lineage>
        <taxon>Bacteria</taxon>
        <taxon>Pseudomonadati</taxon>
        <taxon>Bacteroidota</taxon>
        <taxon>Bacteroidia</taxon>
        <taxon>Bacteroidales</taxon>
        <taxon>Porphyromonadaceae</taxon>
        <taxon>Porphyromonas</taxon>
    </lineage>
</organism>
<dbReference type="RefSeq" id="WP_077083934.1">
    <property type="nucleotide sequence ID" value="NZ_CP116614.1"/>
</dbReference>